<dbReference type="SUPFAM" id="SSF48208">
    <property type="entry name" value="Six-hairpin glycosidases"/>
    <property type="match status" value="2"/>
</dbReference>
<feature type="chain" id="PRO_5038928506" description="Ig-like domain-containing protein" evidence="2">
    <location>
        <begin position="34"/>
        <end position="1174"/>
    </location>
</feature>
<keyword evidence="4" id="KW-1185">Reference proteome</keyword>
<dbReference type="Proteomes" id="UP000316181">
    <property type="component" value="Unassembled WGS sequence"/>
</dbReference>
<evidence type="ECO:0000256" key="2">
    <source>
        <dbReference type="SAM" id="SignalP"/>
    </source>
</evidence>
<protein>
    <recommendedName>
        <fullName evidence="5">Ig-like domain-containing protein</fullName>
    </recommendedName>
</protein>
<evidence type="ECO:0000313" key="4">
    <source>
        <dbReference type="Proteomes" id="UP000316181"/>
    </source>
</evidence>
<sequence>MSPIPSLARRYSRAVAGVAAAAITLGAVAPASAFGDALNLTEDRALASRMSDMLDGTYASLSDRLEPSGYTPTSLTGAYEGMFVRDSAIQANAMLAAGQTESARSILQYLIGYGTEKELARPPRYLPAEAYQAKAALPLSAGNPAAPIASYSDLASSTALLKINGPNHGAAMAFVADGSAVTKVELGLKALSNAAGTTTVTIRAAANWDAPVLASATRPSADSYSADGTPSWQTFAFDSPATLPAGSTYYVLVQSSAEPDTVMQLWGAQQGGSGVQRTYNYDGGWGSGPIPGRGLFKVYTVHGLPVAEGQTQVDAAKALFQIQGETHQAAQSFRLGDNSLSNVWLPLTSAAPNGQVTVSIQTDYTNAGTTVAIGTADLAHARTSRTWVNVPLVVNQGAALTVGATYWIVPRATVPDASKQVVWYGAASVASAVGAGWNYDTTAYGGWHAESHSLGFALNASSVPTSLPAFTAPATDLVGSAGSAASVEGTISASGSISGLDLYLGAAAGASGEVQVAVTDSVGRTSAASIPAAELSAAGSWHRFRFPTVGRGGNGTLKISVSAPSSAADSVRVYGVGSQMGYQALSLVYSGEMMTDQPDGNYMLIDAWARYVQNNPQDSQFFADTYPTIASWADYYLTAGYLDSDLQLMFNKDFEHSRRHYHIPTFDLMTNVFASQALHELSKLAADLPGQSTRAENWAQKSAWLEQGIKQNLITQVTVGGQRKTIYGELIWDAGKDYSERTLIPGYSWVNFAPVAADWYALDWSIMADTYDAYLEHGSIEWTNTTDSQVDRMLLMDTEENTWEPADPPAVWYYERYAVIGKGVGWELMTARKLAREDRLATIAHFLDVHTPGDVLGEFYYAQGPSDVGNQEQGSWWVLGMLAAYPRTVAGAVPVVSGRAQVGSTLVAEPGTWTAGAALTYEWQADGDAIAGATTDSLVLTSAQLGKTITVVVTGSKSGYEPARLTSIPTAAVTAAPGGGDDNPPAGGNDDDHPAVKIAGTVPAISGKAQVGRPLSAKAGSWTPTGVQLSYQWLANGVPVPGANAATFVPRAAHVGKAVSVRVSGTKAGLVTVVRTSAATAKVLRGELVSQKVKVRGSARVGKKIKAVSKAWGPAPVKLSYRWYANGKRIKGATKKTLRVQAKQRGKKIQVRVTGKKSGYTTKVVKSAAKRVKR</sequence>
<evidence type="ECO:0008006" key="5">
    <source>
        <dbReference type="Google" id="ProtNLM"/>
    </source>
</evidence>
<reference evidence="3 4" key="1">
    <citation type="submission" date="2019-06" db="EMBL/GenBank/DDBJ databases">
        <title>Sequencing the genomes of 1000 actinobacteria strains.</title>
        <authorList>
            <person name="Klenk H.-P."/>
        </authorList>
    </citation>
    <scope>NUCLEOTIDE SEQUENCE [LARGE SCALE GENOMIC DNA]</scope>
    <source>
        <strain evidence="3 4">DSM 10596</strain>
    </source>
</reference>
<name>A0A542SMS1_9MICO</name>
<gene>
    <name evidence="3" type="ORF">FB389_0164</name>
</gene>
<keyword evidence="2" id="KW-0732">Signal</keyword>
<feature type="region of interest" description="Disordered" evidence="1">
    <location>
        <begin position="973"/>
        <end position="993"/>
    </location>
</feature>
<dbReference type="Gene3D" id="2.60.40.2700">
    <property type="match status" value="3"/>
</dbReference>
<dbReference type="GO" id="GO:0005975">
    <property type="term" value="P:carbohydrate metabolic process"/>
    <property type="evidence" value="ECO:0007669"/>
    <property type="project" value="InterPro"/>
</dbReference>
<evidence type="ECO:0000256" key="1">
    <source>
        <dbReference type="SAM" id="MobiDB-lite"/>
    </source>
</evidence>
<comment type="caution">
    <text evidence="3">The sequence shown here is derived from an EMBL/GenBank/DDBJ whole genome shotgun (WGS) entry which is preliminary data.</text>
</comment>
<dbReference type="AlphaFoldDB" id="A0A542SMS1"/>
<feature type="compositionally biased region" description="Low complexity" evidence="1">
    <location>
        <begin position="973"/>
        <end position="988"/>
    </location>
</feature>
<dbReference type="InterPro" id="IPR008928">
    <property type="entry name" value="6-hairpin_glycosidase_sf"/>
</dbReference>
<dbReference type="EMBL" id="VFNV01000001">
    <property type="protein sequence ID" value="TQK75537.1"/>
    <property type="molecule type" value="Genomic_DNA"/>
</dbReference>
<accession>A0A542SMS1</accession>
<proteinExistence type="predicted"/>
<evidence type="ECO:0000313" key="3">
    <source>
        <dbReference type="EMBL" id="TQK75537.1"/>
    </source>
</evidence>
<organism evidence="3 4">
    <name type="scientific">Rarobacter incanus</name>
    <dbReference type="NCBI Taxonomy" id="153494"/>
    <lineage>
        <taxon>Bacteria</taxon>
        <taxon>Bacillati</taxon>
        <taxon>Actinomycetota</taxon>
        <taxon>Actinomycetes</taxon>
        <taxon>Micrococcales</taxon>
        <taxon>Rarobacteraceae</taxon>
        <taxon>Rarobacter</taxon>
    </lineage>
</organism>
<feature type="signal peptide" evidence="2">
    <location>
        <begin position="1"/>
        <end position="33"/>
    </location>
</feature>